<dbReference type="PANTHER" id="PTHR30606">
    <property type="entry name" value="LIPID A BIOSYNTHESIS LAUROYL ACYLTRANSFERASE"/>
    <property type="match status" value="1"/>
</dbReference>
<keyword evidence="8" id="KW-1185">Reference proteome</keyword>
<evidence type="ECO:0000256" key="1">
    <source>
        <dbReference type="ARBA" id="ARBA00004533"/>
    </source>
</evidence>
<gene>
    <name evidence="7" type="ORF">HC352_03860</name>
</gene>
<evidence type="ECO:0000256" key="2">
    <source>
        <dbReference type="ARBA" id="ARBA00022475"/>
    </source>
</evidence>
<dbReference type="NCBIfam" id="NF005919">
    <property type="entry name" value="PRK07920.1"/>
    <property type="match status" value="1"/>
</dbReference>
<dbReference type="KEGG" id="arca:HC352_03860"/>
<dbReference type="InterPro" id="IPR004960">
    <property type="entry name" value="LipA_acyltrans"/>
</dbReference>
<dbReference type="EMBL" id="CP050804">
    <property type="protein sequence ID" value="QJC21722.1"/>
    <property type="molecule type" value="Genomic_DNA"/>
</dbReference>
<proteinExistence type="predicted"/>
<comment type="subcellular location">
    <subcellularLocation>
        <location evidence="1">Cell inner membrane</location>
    </subcellularLocation>
</comment>
<keyword evidence="6 7" id="KW-0012">Acyltransferase</keyword>
<keyword evidence="3" id="KW-0997">Cell inner membrane</keyword>
<organism evidence="7 8">
    <name type="scientific">Arcanobacterium buesumense</name>
    <dbReference type="NCBI Taxonomy" id="2722751"/>
    <lineage>
        <taxon>Bacteria</taxon>
        <taxon>Bacillati</taxon>
        <taxon>Actinomycetota</taxon>
        <taxon>Actinomycetes</taxon>
        <taxon>Actinomycetales</taxon>
        <taxon>Actinomycetaceae</taxon>
        <taxon>Arcanobacterium</taxon>
    </lineage>
</organism>
<dbReference type="GO" id="GO:0005886">
    <property type="term" value="C:plasma membrane"/>
    <property type="evidence" value="ECO:0007669"/>
    <property type="project" value="UniProtKB-SubCell"/>
</dbReference>
<dbReference type="Proteomes" id="UP000502298">
    <property type="component" value="Chromosome"/>
</dbReference>
<keyword evidence="5" id="KW-0472">Membrane</keyword>
<dbReference type="GO" id="GO:0016746">
    <property type="term" value="F:acyltransferase activity"/>
    <property type="evidence" value="ECO:0007669"/>
    <property type="project" value="UniProtKB-KW"/>
</dbReference>
<accession>A0A6H2ELD8</accession>
<name>A0A6H2ELD8_9ACTO</name>
<dbReference type="Pfam" id="PF03279">
    <property type="entry name" value="Lip_A_acyltrans"/>
    <property type="match status" value="1"/>
</dbReference>
<keyword evidence="4 7" id="KW-0808">Transferase</keyword>
<keyword evidence="2" id="KW-1003">Cell membrane</keyword>
<sequence>MTPERLFQIIDFTAKFLPERLARGIFAVAGTVVGWSNYGGVQQLRTNYDRIDFQPSWWKKRSRSALGMRHYYRYFYEAFRLPYLSQAQLRARVSVENIDLLRQALAEGSVSGALMHMGNWDLAGAWAAQELGPVHTVAEKLTPETVAQQFLSLRRSLGMVIYHAVKDQHVIDNLTHDMLAGSCFVPLLCDRDLRATGVEVPLCGHSVRVAPGPAILAQRTGRPMFPVMCLADNFKHDRQRVRQAGTTWGIKIIVGDPIWPAVQPDADKAQRLADVHRMMEQWAAVMSDALPQYVTHWHMLQKVFVEDLDRGRLARTLKGEK</sequence>
<dbReference type="RefSeq" id="WP_168917662.1">
    <property type="nucleotide sequence ID" value="NZ_CP050804.1"/>
</dbReference>
<dbReference type="PANTHER" id="PTHR30606:SF10">
    <property type="entry name" value="PHOSPHATIDYLINOSITOL MANNOSIDE ACYLTRANSFERASE"/>
    <property type="match status" value="1"/>
</dbReference>
<evidence type="ECO:0000256" key="6">
    <source>
        <dbReference type="ARBA" id="ARBA00023315"/>
    </source>
</evidence>
<dbReference type="CDD" id="cd07984">
    <property type="entry name" value="LPLAT_LABLAT-like"/>
    <property type="match status" value="1"/>
</dbReference>
<dbReference type="GO" id="GO:0009247">
    <property type="term" value="P:glycolipid biosynthetic process"/>
    <property type="evidence" value="ECO:0007669"/>
    <property type="project" value="UniProtKB-ARBA"/>
</dbReference>
<evidence type="ECO:0000256" key="3">
    <source>
        <dbReference type="ARBA" id="ARBA00022519"/>
    </source>
</evidence>
<dbReference type="AlphaFoldDB" id="A0A6H2ELD8"/>
<evidence type="ECO:0000256" key="5">
    <source>
        <dbReference type="ARBA" id="ARBA00023136"/>
    </source>
</evidence>
<evidence type="ECO:0000313" key="8">
    <source>
        <dbReference type="Proteomes" id="UP000502298"/>
    </source>
</evidence>
<evidence type="ECO:0000313" key="7">
    <source>
        <dbReference type="EMBL" id="QJC21722.1"/>
    </source>
</evidence>
<evidence type="ECO:0000256" key="4">
    <source>
        <dbReference type="ARBA" id="ARBA00022679"/>
    </source>
</evidence>
<protein>
    <submittedName>
        <fullName evidence="7">Phosphatidylinositol mannoside acyltransferase</fullName>
    </submittedName>
</protein>
<reference evidence="7 8" key="1">
    <citation type="submission" date="2020-03" db="EMBL/GenBank/DDBJ databases">
        <title>Complete genome of Arcanobacterium buesumensis sp. nov. strain 2701.</title>
        <authorList>
            <person name="Borowiak M."/>
            <person name="Alssahen M."/>
            <person name="Laemmler C."/>
            <person name="Malorny B."/>
            <person name="Hassan A."/>
            <person name="Prenger-Berninghoff E."/>
            <person name="Ploetz M."/>
            <person name="Abdulmawjood A."/>
        </authorList>
    </citation>
    <scope>NUCLEOTIDE SEQUENCE [LARGE SCALE GENOMIC DNA]</scope>
    <source>
        <strain evidence="7 8">2701</strain>
    </source>
</reference>